<dbReference type="AlphaFoldDB" id="A0A481NUZ9"/>
<evidence type="ECO:0000313" key="8">
    <source>
        <dbReference type="EMBL" id="QAV53951.1"/>
    </source>
</evidence>
<evidence type="ECO:0000256" key="3">
    <source>
        <dbReference type="ARBA" id="ARBA00022737"/>
    </source>
</evidence>
<dbReference type="Pfam" id="PF12140">
    <property type="entry name" value="SLED"/>
    <property type="match status" value="1"/>
</dbReference>
<feature type="compositionally biased region" description="Polar residues" evidence="6">
    <location>
        <begin position="691"/>
        <end position="700"/>
    </location>
</feature>
<evidence type="ECO:0000259" key="7">
    <source>
        <dbReference type="Pfam" id="PF12140"/>
    </source>
</evidence>
<evidence type="ECO:0000256" key="2">
    <source>
        <dbReference type="ARBA" id="ARBA00022491"/>
    </source>
</evidence>
<evidence type="ECO:0000256" key="5">
    <source>
        <dbReference type="PROSITE-ProRule" id="PRU00459"/>
    </source>
</evidence>
<dbReference type="GO" id="GO:0005634">
    <property type="term" value="C:nucleus"/>
    <property type="evidence" value="ECO:0007669"/>
    <property type="project" value="UniProtKB-SubCell"/>
</dbReference>
<reference evidence="8" key="1">
    <citation type="submission" date="2018-05" db="EMBL/GenBank/DDBJ databases">
        <title>Identification of a polycomb group protein SCM/L(3)MBT gene in planarian Dugesia japonica.</title>
        <authorList>
            <person name="Ma K."/>
        </authorList>
    </citation>
    <scope>NUCLEOTIDE SEQUENCE</scope>
</reference>
<proteinExistence type="evidence at transcript level"/>
<dbReference type="SUPFAM" id="SSF63748">
    <property type="entry name" value="Tudor/PWWP/MBT"/>
    <property type="match status" value="3"/>
</dbReference>
<dbReference type="Gene3D" id="3.90.1150.190">
    <property type="entry name" value="SLED domain"/>
    <property type="match status" value="1"/>
</dbReference>
<feature type="region of interest" description="Disordered" evidence="6">
    <location>
        <begin position="664"/>
        <end position="702"/>
    </location>
</feature>
<dbReference type="PANTHER" id="PTHR12247:SF129">
    <property type="entry name" value="SOP-2-RELATED PROTEIN 3"/>
    <property type="match status" value="1"/>
</dbReference>
<accession>A0A481NUZ9</accession>
<feature type="repeat" description="MBT" evidence="5">
    <location>
        <begin position="350"/>
        <end position="456"/>
    </location>
</feature>
<dbReference type="GO" id="GO:0045892">
    <property type="term" value="P:negative regulation of DNA-templated transcription"/>
    <property type="evidence" value="ECO:0007669"/>
    <property type="project" value="TreeGrafter"/>
</dbReference>
<gene>
    <name evidence="8" type="primary">scm</name>
</gene>
<dbReference type="InterPro" id="IPR050548">
    <property type="entry name" value="PcG_chromatin_remod_factors"/>
</dbReference>
<dbReference type="PANTHER" id="PTHR12247">
    <property type="entry name" value="POLYCOMB GROUP PROTEIN"/>
    <property type="match status" value="1"/>
</dbReference>
<dbReference type="InterPro" id="IPR004092">
    <property type="entry name" value="Mbt"/>
</dbReference>
<dbReference type="InterPro" id="IPR013761">
    <property type="entry name" value="SAM/pointed_sf"/>
</dbReference>
<keyword evidence="2" id="KW-0678">Repressor</keyword>
<feature type="repeat" description="MBT" evidence="5">
    <location>
        <begin position="3"/>
        <end position="114"/>
    </location>
</feature>
<dbReference type="Pfam" id="PF02820">
    <property type="entry name" value="MBT"/>
    <property type="match status" value="2"/>
</dbReference>
<dbReference type="PROSITE" id="PS51079">
    <property type="entry name" value="MBT"/>
    <property type="match status" value="2"/>
</dbReference>
<sequence length="883" mass="100999">MSSIWYEYLEETGGEIIPAFFFKHVSKSFTKSNGNENQFNISPGDHRFAFNYESNFWWPISIIEKLSEGWIKIEYYGVNIEDKNCNLWFDLKNKNEKIQSIKWCLDNKKEFKSPNICNKVDIDLILEKNKSEDSKLEFLEMKTESYRLIKVGAYLECWLENSVGFVWPVKVLSNIGGRLKLIWFGCDSTTKQPNQINNNVFYMFYLDYHLHSLGWAKLNGWKYSPPLNIGINISISNVDTFVRGSPSAFPMEMSCSREIKEHFFEEGWQIEAVNPIDPSKICPAIIRYVLDKTYFLVELCRFESKELQIQNGISNDNDRVMFAGFGGMAELLPANTSRVSGYSVVGLKNNSWETHLSTNNPQRYAPHLGYFQNGGGIDFHQDTVFLPGCKLEAVNPWNKQTIHAATLIRSMEGSRLVWIRLDSEPDVPDFLIDPVTSTEIFPVGWCEMVGHHLVLPSSYLLSCLPLSPSPFDSDEITIYLHPACYLGPYLSRSAATELLPQFIGPGHCLPVFRELFHLLLKVSHKPYKLMRLLQLDRPDDRHESMATIVVPSPKSEWGNHNNNNNNNNYYYYNSKHRSNWLVEVAVRKRAIPGFCRQTALSLGSCPYFLTTSPIRSCSLSCDARLAAKAGEKMSHQRRKRLFSRPLMSLGISYRELKSRVAGAVANSNNNNNNNNSSNSEMDYSSDREDQNNNGEQSSRMCTRGMRLVVSDSVARRPTKRRTVHHLHLHQQQTVKFLKSPKSELIKTEKIEEGEIDGSIRREGRRGRDVIAQSVIDMKDYVIDPTFLAGDIERVTLSSNPLNWSVEQLAEYLSGTDCRQLTTWLANEKVDGRAFLLLTLPVLSTLCGLQLEVAIRLCRHVVSLKRVFVEQYADLQELLPSEDV</sequence>
<dbReference type="InterPro" id="IPR021987">
    <property type="entry name" value="SLED"/>
</dbReference>
<dbReference type="Gene3D" id="2.30.30.140">
    <property type="match status" value="4"/>
</dbReference>
<comment type="subcellular location">
    <subcellularLocation>
        <location evidence="1">Nucleus</location>
    </subcellularLocation>
</comment>
<keyword evidence="4" id="KW-0539">Nucleus</keyword>
<name>A0A481NUZ9_DUGJA</name>
<dbReference type="SUPFAM" id="SSF47769">
    <property type="entry name" value="SAM/Pointed domain"/>
    <property type="match status" value="1"/>
</dbReference>
<keyword evidence="3" id="KW-0677">Repeat</keyword>
<evidence type="ECO:0000256" key="4">
    <source>
        <dbReference type="ARBA" id="ARBA00023242"/>
    </source>
</evidence>
<dbReference type="Gene3D" id="1.10.150.50">
    <property type="entry name" value="Transcription Factor, Ets-1"/>
    <property type="match status" value="1"/>
</dbReference>
<evidence type="ECO:0000256" key="1">
    <source>
        <dbReference type="ARBA" id="ARBA00004123"/>
    </source>
</evidence>
<dbReference type="InterPro" id="IPR038348">
    <property type="entry name" value="SLED_sf"/>
</dbReference>
<dbReference type="SMART" id="SM00561">
    <property type="entry name" value="MBT"/>
    <property type="match status" value="1"/>
</dbReference>
<evidence type="ECO:0000256" key="6">
    <source>
        <dbReference type="SAM" id="MobiDB-lite"/>
    </source>
</evidence>
<organism evidence="8">
    <name type="scientific">Dugesia japonica</name>
    <name type="common">Planarian</name>
    <dbReference type="NCBI Taxonomy" id="6161"/>
    <lineage>
        <taxon>Eukaryota</taxon>
        <taxon>Metazoa</taxon>
        <taxon>Spiralia</taxon>
        <taxon>Lophotrochozoa</taxon>
        <taxon>Platyhelminthes</taxon>
        <taxon>Rhabditophora</taxon>
        <taxon>Seriata</taxon>
        <taxon>Tricladida</taxon>
        <taxon>Continenticola</taxon>
        <taxon>Geoplanoidea</taxon>
        <taxon>Dugesiidae</taxon>
        <taxon>Dugesia</taxon>
    </lineage>
</organism>
<dbReference type="EMBL" id="MH369797">
    <property type="protein sequence ID" value="QAV53951.1"/>
    <property type="molecule type" value="mRNA"/>
</dbReference>
<feature type="compositionally biased region" description="Low complexity" evidence="6">
    <location>
        <begin position="666"/>
        <end position="679"/>
    </location>
</feature>
<feature type="domain" description="SLED" evidence="7">
    <location>
        <begin position="476"/>
        <end position="611"/>
    </location>
</feature>
<dbReference type="GO" id="GO:0003682">
    <property type="term" value="F:chromatin binding"/>
    <property type="evidence" value="ECO:0007669"/>
    <property type="project" value="TreeGrafter"/>
</dbReference>
<dbReference type="GO" id="GO:0042393">
    <property type="term" value="F:histone binding"/>
    <property type="evidence" value="ECO:0007669"/>
    <property type="project" value="TreeGrafter"/>
</dbReference>
<protein>
    <submittedName>
        <fullName evidence="8">SCM-like with MBT domains protein</fullName>
    </submittedName>
</protein>